<dbReference type="Proteomes" id="UP000594638">
    <property type="component" value="Unassembled WGS sequence"/>
</dbReference>
<protein>
    <submittedName>
        <fullName evidence="1">Phytoene desaturase, partial</fullName>
    </submittedName>
</protein>
<evidence type="ECO:0000313" key="2">
    <source>
        <dbReference type="Proteomes" id="UP000594638"/>
    </source>
</evidence>
<gene>
    <name evidence="1" type="ORF">OLEA9_A016616</name>
</gene>
<accession>A0A8S0QTL2</accession>
<dbReference type="Gramene" id="OE9A016616T1">
    <property type="protein sequence ID" value="OE9A016616C1"/>
    <property type="gene ID" value="OE9A016616"/>
</dbReference>
<dbReference type="EMBL" id="CACTIH010001941">
    <property type="protein sequence ID" value="CAA2969407.1"/>
    <property type="molecule type" value="Genomic_DNA"/>
</dbReference>
<organism evidence="1 2">
    <name type="scientific">Olea europaea subsp. europaea</name>
    <dbReference type="NCBI Taxonomy" id="158383"/>
    <lineage>
        <taxon>Eukaryota</taxon>
        <taxon>Viridiplantae</taxon>
        <taxon>Streptophyta</taxon>
        <taxon>Embryophyta</taxon>
        <taxon>Tracheophyta</taxon>
        <taxon>Spermatophyta</taxon>
        <taxon>Magnoliopsida</taxon>
        <taxon>eudicotyledons</taxon>
        <taxon>Gunneridae</taxon>
        <taxon>Pentapetalae</taxon>
        <taxon>asterids</taxon>
        <taxon>lamiids</taxon>
        <taxon>Lamiales</taxon>
        <taxon>Oleaceae</taxon>
        <taxon>Oleeae</taxon>
        <taxon>Olea</taxon>
    </lineage>
</organism>
<name>A0A8S0QTL2_OLEEU</name>
<dbReference type="OrthoDB" id="1712528at2759"/>
<evidence type="ECO:0000313" key="1">
    <source>
        <dbReference type="EMBL" id="CAA2969407.1"/>
    </source>
</evidence>
<dbReference type="AlphaFoldDB" id="A0A8S0QTL2"/>
<reference evidence="1 2" key="1">
    <citation type="submission" date="2019-12" db="EMBL/GenBank/DDBJ databases">
        <authorList>
            <person name="Alioto T."/>
            <person name="Alioto T."/>
            <person name="Gomez Garrido J."/>
        </authorList>
    </citation>
    <scope>NUCLEOTIDE SEQUENCE [LARGE SCALE GENOMIC DNA]</scope>
</reference>
<sequence length="81" mass="8881">MIGCSGRSILLIFAMPNKPGEFSRFDFPEVLPAPLNEIWAILKNSEMLTWAEKVKFAIGLLPAIIGGQSYVDAQDGITVKD</sequence>
<keyword evidence="2" id="KW-1185">Reference proteome</keyword>
<comment type="caution">
    <text evidence="1">The sequence shown here is derived from an EMBL/GenBank/DDBJ whole genome shotgun (WGS) entry which is preliminary data.</text>
</comment>
<proteinExistence type="predicted"/>